<name>A0A1X1PFX9_9BURK</name>
<dbReference type="AlphaFoldDB" id="A0A1X1PFX9"/>
<comment type="caution">
    <text evidence="1">The sequence shown here is derived from an EMBL/GenBank/DDBJ whole genome shotgun (WGS) entry which is preliminary data.</text>
</comment>
<keyword evidence="2" id="KW-1185">Reference proteome</keyword>
<sequence length="98" mass="10221">MTHVNVPTGGASTGCLNDVVSERPVCSGAGSASCLPAALPMPPRLAVDDAFILDRTARRALTEVNAHRGTALAVGTSRRLAFDGGAHRQRPNVRVWSS</sequence>
<gene>
    <name evidence="1" type="ORF">B7G54_17855</name>
</gene>
<evidence type="ECO:0000313" key="1">
    <source>
        <dbReference type="EMBL" id="ORT85031.1"/>
    </source>
</evidence>
<proteinExistence type="predicted"/>
<dbReference type="EMBL" id="NBYX01000008">
    <property type="protein sequence ID" value="ORT85031.1"/>
    <property type="molecule type" value="Genomic_DNA"/>
</dbReference>
<reference evidence="1 2" key="1">
    <citation type="submission" date="2017-04" db="EMBL/GenBank/DDBJ databases">
        <title>Burkholderia puraquae sp. nov., a novel Burkholderia cepacia complex species from hospital setting samples.</title>
        <authorList>
            <person name="Martina P."/>
            <person name="Leguizamon M."/>
            <person name="Prieto C."/>
            <person name="Sousa S."/>
            <person name="Montanaro P."/>
            <person name="Draghi W."/>
            <person name="Staembler M."/>
            <person name="Bettiol M."/>
            <person name="Figoli C."/>
            <person name="Palau J."/>
            <person name="Alvarez F."/>
            <person name="Benetti S."/>
            <person name="Anchat E."/>
            <person name="Vescina C."/>
            <person name="Ferreras J."/>
            <person name="Lasch P."/>
            <person name="Lagares A."/>
            <person name="Zorreguieta A."/>
            <person name="Yantorno O."/>
            <person name="Bosch A."/>
        </authorList>
    </citation>
    <scope>NUCLEOTIDE SEQUENCE [LARGE SCALE GENOMIC DNA]</scope>
    <source>
        <strain evidence="1 2">CAMPA 1040</strain>
    </source>
</reference>
<protein>
    <submittedName>
        <fullName evidence="1">Uncharacterized protein</fullName>
    </submittedName>
</protein>
<dbReference type="Proteomes" id="UP000193146">
    <property type="component" value="Unassembled WGS sequence"/>
</dbReference>
<evidence type="ECO:0000313" key="2">
    <source>
        <dbReference type="Proteomes" id="UP000193146"/>
    </source>
</evidence>
<organism evidence="1 2">
    <name type="scientific">Burkholderia puraquae</name>
    <dbReference type="NCBI Taxonomy" id="1904757"/>
    <lineage>
        <taxon>Bacteria</taxon>
        <taxon>Pseudomonadati</taxon>
        <taxon>Pseudomonadota</taxon>
        <taxon>Betaproteobacteria</taxon>
        <taxon>Burkholderiales</taxon>
        <taxon>Burkholderiaceae</taxon>
        <taxon>Burkholderia</taxon>
        <taxon>Burkholderia cepacia complex</taxon>
    </lineage>
</organism>
<accession>A0A1X1PFX9</accession>